<gene>
    <name evidence="3" type="ORF">F9U64_16620</name>
</gene>
<dbReference type="OrthoDB" id="9808744at2"/>
<dbReference type="InterPro" id="IPR003477">
    <property type="entry name" value="PemK-like"/>
</dbReference>
<evidence type="ECO:0000313" key="3">
    <source>
        <dbReference type="EMBL" id="KAB8128316.1"/>
    </source>
</evidence>
<dbReference type="PANTHER" id="PTHR33988:SF3">
    <property type="entry name" value="ENDORIBONUCLEASE TOXIN CHPB-RELATED"/>
    <property type="match status" value="1"/>
</dbReference>
<dbReference type="GO" id="GO:0004521">
    <property type="term" value="F:RNA endonuclease activity"/>
    <property type="evidence" value="ECO:0007669"/>
    <property type="project" value="TreeGrafter"/>
</dbReference>
<name>A0A7C8KWX0_9BACI</name>
<evidence type="ECO:0000313" key="4">
    <source>
        <dbReference type="Proteomes" id="UP000480246"/>
    </source>
</evidence>
<reference evidence="3 4" key="1">
    <citation type="submission" date="2019-10" db="EMBL/GenBank/DDBJ databases">
        <title>Gracilibacillus sp. nov. isolated from rice seeds.</title>
        <authorList>
            <person name="He S."/>
        </authorList>
    </citation>
    <scope>NUCLEOTIDE SEQUENCE [LARGE SCALE GENOMIC DNA]</scope>
    <source>
        <strain evidence="3 4">TD8</strain>
    </source>
</reference>
<dbReference type="Proteomes" id="UP000480246">
    <property type="component" value="Unassembled WGS sequence"/>
</dbReference>
<dbReference type="GO" id="GO:0016075">
    <property type="term" value="P:rRNA catabolic process"/>
    <property type="evidence" value="ECO:0007669"/>
    <property type="project" value="TreeGrafter"/>
</dbReference>
<evidence type="ECO:0000256" key="2">
    <source>
        <dbReference type="ARBA" id="ARBA00022649"/>
    </source>
</evidence>
<protein>
    <submittedName>
        <fullName evidence="3">Type II toxin-antitoxin system PemK/MazF family toxin</fullName>
    </submittedName>
</protein>
<sequence length="112" mass="12771">MYQPCSGDIVLLEVETDSWHQPKKQQYLLIISNNTFHEYVEMAVVCPIVQGGSDSPVHINCAEQTNTNGVIYCEQVKTIDLKTRSLQFVEKVPQDLLDDARDILYGIIEKEE</sequence>
<dbReference type="GO" id="GO:0006402">
    <property type="term" value="P:mRNA catabolic process"/>
    <property type="evidence" value="ECO:0007669"/>
    <property type="project" value="TreeGrafter"/>
</dbReference>
<comment type="caution">
    <text evidence="3">The sequence shown here is derived from an EMBL/GenBank/DDBJ whole genome shotgun (WGS) entry which is preliminary data.</text>
</comment>
<dbReference type="PANTHER" id="PTHR33988">
    <property type="entry name" value="ENDORIBONUCLEASE MAZF-RELATED"/>
    <property type="match status" value="1"/>
</dbReference>
<accession>A0A7C8KWX0</accession>
<dbReference type="SUPFAM" id="SSF50118">
    <property type="entry name" value="Cell growth inhibitor/plasmid maintenance toxic component"/>
    <property type="match status" value="1"/>
</dbReference>
<proteinExistence type="inferred from homology"/>
<dbReference type="AlphaFoldDB" id="A0A7C8KWX0"/>
<comment type="similarity">
    <text evidence="1">Belongs to the PemK/MazF family.</text>
</comment>
<evidence type="ECO:0000256" key="1">
    <source>
        <dbReference type="ARBA" id="ARBA00007521"/>
    </source>
</evidence>
<dbReference type="GO" id="GO:0003677">
    <property type="term" value="F:DNA binding"/>
    <property type="evidence" value="ECO:0007669"/>
    <property type="project" value="InterPro"/>
</dbReference>
<dbReference type="EMBL" id="WEID01000083">
    <property type="protein sequence ID" value="KAB8128316.1"/>
    <property type="molecule type" value="Genomic_DNA"/>
</dbReference>
<dbReference type="RefSeq" id="WP_153406020.1">
    <property type="nucleotide sequence ID" value="NZ_ML762439.1"/>
</dbReference>
<keyword evidence="4" id="KW-1185">Reference proteome</keyword>
<organism evidence="3 4">
    <name type="scientific">Gracilibacillus oryzae</name>
    <dbReference type="NCBI Taxonomy" id="1672701"/>
    <lineage>
        <taxon>Bacteria</taxon>
        <taxon>Bacillati</taxon>
        <taxon>Bacillota</taxon>
        <taxon>Bacilli</taxon>
        <taxon>Bacillales</taxon>
        <taxon>Bacillaceae</taxon>
        <taxon>Gracilibacillus</taxon>
    </lineage>
</organism>
<dbReference type="Gene3D" id="2.30.30.110">
    <property type="match status" value="1"/>
</dbReference>
<keyword evidence="2" id="KW-1277">Toxin-antitoxin system</keyword>
<dbReference type="Pfam" id="PF02452">
    <property type="entry name" value="PemK_toxin"/>
    <property type="match status" value="1"/>
</dbReference>
<dbReference type="InterPro" id="IPR011067">
    <property type="entry name" value="Plasmid_toxin/cell-grow_inhib"/>
</dbReference>